<dbReference type="InterPro" id="IPR001638">
    <property type="entry name" value="Solute-binding_3/MltF_N"/>
</dbReference>
<protein>
    <submittedName>
        <fullName evidence="4">Transporter substrate-binding domain-containing protein</fullName>
    </submittedName>
</protein>
<accession>A0A6A7Y9L2</accession>
<name>A0A6A7Y9L2_9HYPH</name>
<dbReference type="Pfam" id="PF00497">
    <property type="entry name" value="SBP_bac_3"/>
    <property type="match status" value="1"/>
</dbReference>
<sequence length="298" mass="31191">MKTVATRFASLIGGLMTVAVASASAAHAGENIQPDAKAVAALPECQKLREKYPTLVGKAVVVGLGGYTKGWEAPAADDPSKIEGFDPSMFDRLGACLGFTHSYQNGSFNVLLTSISSGRADIGPMLYVTEERLKQIAFVASVQVQDGSLVAKGNPKKLTSMASLCGATVASAAGAYEANKLVPEQSKACTDAGKPAVDLLLVQNTDNSIQAVRSGRADIYLTEAGSAMEIAKADPTLETAFTVDLPIMVGFPIAKDNKVMRDAIFDAMKVLQATGVEKKLLDYWGQGSGGERPVVSRG</sequence>
<dbReference type="PANTHER" id="PTHR35936:SF17">
    <property type="entry name" value="ARGININE-BINDING EXTRACELLULAR PROTEIN ARTP"/>
    <property type="match status" value="1"/>
</dbReference>
<dbReference type="Gene3D" id="3.40.190.10">
    <property type="entry name" value="Periplasmic binding protein-like II"/>
    <property type="match status" value="2"/>
</dbReference>
<comment type="caution">
    <text evidence="4">The sequence shown here is derived from an EMBL/GenBank/DDBJ whole genome shotgun (WGS) entry which is preliminary data.</text>
</comment>
<evidence type="ECO:0000259" key="3">
    <source>
        <dbReference type="SMART" id="SM00062"/>
    </source>
</evidence>
<dbReference type="SUPFAM" id="SSF53850">
    <property type="entry name" value="Periplasmic binding protein-like II"/>
    <property type="match status" value="1"/>
</dbReference>
<organism evidence="4 5">
    <name type="scientific">Segnochrobactrum spirostomi</name>
    <dbReference type="NCBI Taxonomy" id="2608987"/>
    <lineage>
        <taxon>Bacteria</taxon>
        <taxon>Pseudomonadati</taxon>
        <taxon>Pseudomonadota</taxon>
        <taxon>Alphaproteobacteria</taxon>
        <taxon>Hyphomicrobiales</taxon>
        <taxon>Segnochrobactraceae</taxon>
        <taxon>Segnochrobactrum</taxon>
    </lineage>
</organism>
<feature type="signal peptide" evidence="2">
    <location>
        <begin position="1"/>
        <end position="28"/>
    </location>
</feature>
<reference evidence="4 5" key="1">
    <citation type="submission" date="2019-09" db="EMBL/GenBank/DDBJ databases">
        <title>Segnochrobactrum spirostomi gen. nov., sp. nov., isolated from the ciliate Spirostomum cf. yagiui and description of a novel family, Segnochrobactraceae fam. nov. within the order Rhizobiales of the class Alphaproteobacteria.</title>
        <authorList>
            <person name="Akter S."/>
            <person name="Shazib S.U.A."/>
            <person name="Shin M.K."/>
        </authorList>
    </citation>
    <scope>NUCLEOTIDE SEQUENCE [LARGE SCALE GENOMIC DNA]</scope>
    <source>
        <strain evidence="4 5">Sp-1</strain>
    </source>
</reference>
<dbReference type="Proteomes" id="UP000332515">
    <property type="component" value="Unassembled WGS sequence"/>
</dbReference>
<feature type="domain" description="Solute-binding protein family 3/N-terminal" evidence="3">
    <location>
        <begin position="59"/>
        <end position="288"/>
    </location>
</feature>
<keyword evidence="1 2" id="KW-0732">Signal</keyword>
<proteinExistence type="predicted"/>
<gene>
    <name evidence="4" type="ORF">F0357_22830</name>
</gene>
<feature type="chain" id="PRO_5025682543" evidence="2">
    <location>
        <begin position="29"/>
        <end position="298"/>
    </location>
</feature>
<dbReference type="AlphaFoldDB" id="A0A6A7Y9L2"/>
<dbReference type="RefSeq" id="WP_153490698.1">
    <property type="nucleotide sequence ID" value="NZ_VWNA01000003.1"/>
</dbReference>
<evidence type="ECO:0000313" key="5">
    <source>
        <dbReference type="Proteomes" id="UP000332515"/>
    </source>
</evidence>
<dbReference type="PANTHER" id="PTHR35936">
    <property type="entry name" value="MEMBRANE-BOUND LYTIC MUREIN TRANSGLYCOSYLASE F"/>
    <property type="match status" value="1"/>
</dbReference>
<evidence type="ECO:0000256" key="1">
    <source>
        <dbReference type="ARBA" id="ARBA00022729"/>
    </source>
</evidence>
<evidence type="ECO:0000256" key="2">
    <source>
        <dbReference type="SAM" id="SignalP"/>
    </source>
</evidence>
<dbReference type="EMBL" id="VWNA01000003">
    <property type="protein sequence ID" value="MQT15435.1"/>
    <property type="molecule type" value="Genomic_DNA"/>
</dbReference>
<dbReference type="SMART" id="SM00062">
    <property type="entry name" value="PBPb"/>
    <property type="match status" value="1"/>
</dbReference>
<keyword evidence="5" id="KW-1185">Reference proteome</keyword>
<evidence type="ECO:0000313" key="4">
    <source>
        <dbReference type="EMBL" id="MQT15435.1"/>
    </source>
</evidence>